<dbReference type="CDD" id="cd04163">
    <property type="entry name" value="Era"/>
    <property type="match status" value="1"/>
</dbReference>
<dbReference type="NCBIfam" id="NF000908">
    <property type="entry name" value="PRK00089.1"/>
    <property type="match status" value="1"/>
</dbReference>
<comment type="caution">
    <text evidence="11">The sequence shown here is derived from an EMBL/GenBank/DDBJ whole genome shotgun (WGS) entry which is preliminary data.</text>
</comment>
<dbReference type="GO" id="GO:0005525">
    <property type="term" value="F:GTP binding"/>
    <property type="evidence" value="ECO:0007669"/>
    <property type="project" value="UniProtKB-UniRule"/>
</dbReference>
<protein>
    <recommendedName>
        <fullName evidence="2 6">GTPase Era</fullName>
    </recommendedName>
</protein>
<evidence type="ECO:0000313" key="12">
    <source>
        <dbReference type="Proteomes" id="UP000176593"/>
    </source>
</evidence>
<dbReference type="GO" id="GO:0005829">
    <property type="term" value="C:cytosol"/>
    <property type="evidence" value="ECO:0007669"/>
    <property type="project" value="TreeGrafter"/>
</dbReference>
<dbReference type="InterPro" id="IPR015946">
    <property type="entry name" value="KH_dom-like_a/b"/>
</dbReference>
<comment type="similarity">
    <text evidence="1 6 7 8">Belongs to the TRAFAC class TrmE-Era-EngA-EngB-Septin-like GTPase superfamily. Era GTPase family.</text>
</comment>
<feature type="binding site" evidence="6">
    <location>
        <begin position="72"/>
        <end position="76"/>
    </location>
    <ligand>
        <name>GTP</name>
        <dbReference type="ChEBI" id="CHEBI:37565"/>
    </ligand>
</feature>
<dbReference type="Proteomes" id="UP000176593">
    <property type="component" value="Unassembled WGS sequence"/>
</dbReference>
<comment type="subcellular location">
    <subcellularLocation>
        <location evidence="6">Cytoplasm</location>
    </subcellularLocation>
    <subcellularLocation>
        <location evidence="6">Cell membrane</location>
        <topology evidence="6">Peripheral membrane protein</topology>
    </subcellularLocation>
</comment>
<keyword evidence="6" id="KW-0699">rRNA-binding</keyword>
<organism evidence="11 12">
    <name type="scientific">Candidatus Uhrbacteria bacterium RIFCSPLOWO2_02_FULL_48_18</name>
    <dbReference type="NCBI Taxonomy" id="1802408"/>
    <lineage>
        <taxon>Bacteria</taxon>
        <taxon>Candidatus Uhriibacteriota</taxon>
    </lineage>
</organism>
<sequence length="298" mass="33939">MTISPTSEAEIEKPKTKAGFVVIVGRSNVGKSTLMNALVGSKVAITSPKPQTTRLPIHGILTRDEGQIVFVDTPGMLKGAKDALSKALTESLKNALADVDILMYVADPTRVIGDEEKSMLRMVEQIDKPKIMVINKMDDMNKPYLDFYRDLSDKFDYTFEVSAKESVHIKPLIDKLFELLPEGEQFYPAYQITNMANNVWVAELIREKLYLRLRQEVPYTVHVEVTAMEERENNVMYIAATVFTTEDRYKRMIIGQGGRGIREIGQSTRKELEAVMGKKIYLDLQVETNPHWMLRFEI</sequence>
<reference evidence="11 12" key="1">
    <citation type="journal article" date="2016" name="Nat. Commun.">
        <title>Thousands of microbial genomes shed light on interconnected biogeochemical processes in an aquifer system.</title>
        <authorList>
            <person name="Anantharaman K."/>
            <person name="Brown C.T."/>
            <person name="Hug L.A."/>
            <person name="Sharon I."/>
            <person name="Castelle C.J."/>
            <person name="Probst A.J."/>
            <person name="Thomas B.C."/>
            <person name="Singh A."/>
            <person name="Wilkins M.J."/>
            <person name="Karaoz U."/>
            <person name="Brodie E.L."/>
            <person name="Williams K.H."/>
            <person name="Hubbard S.S."/>
            <person name="Banfield J.F."/>
        </authorList>
    </citation>
    <scope>NUCLEOTIDE SEQUENCE [LARGE SCALE GENOMIC DNA]</scope>
</reference>
<feature type="binding site" evidence="6">
    <location>
        <begin position="135"/>
        <end position="138"/>
    </location>
    <ligand>
        <name>GTP</name>
        <dbReference type="ChEBI" id="CHEBI:37565"/>
    </ligand>
</feature>
<dbReference type="AlphaFoldDB" id="A0A1F7VD99"/>
<dbReference type="InterPro" id="IPR009019">
    <property type="entry name" value="KH_sf_prok-type"/>
</dbReference>
<evidence type="ECO:0000256" key="8">
    <source>
        <dbReference type="RuleBase" id="RU003761"/>
    </source>
</evidence>
<dbReference type="CDD" id="cd22534">
    <property type="entry name" value="KH-II_Era"/>
    <property type="match status" value="1"/>
</dbReference>
<dbReference type="GO" id="GO:0005886">
    <property type="term" value="C:plasma membrane"/>
    <property type="evidence" value="ECO:0007669"/>
    <property type="project" value="UniProtKB-SubCell"/>
</dbReference>
<dbReference type="InterPro" id="IPR006073">
    <property type="entry name" value="GTP-bd"/>
</dbReference>
<evidence type="ECO:0000313" key="11">
    <source>
        <dbReference type="EMBL" id="OGL87967.1"/>
    </source>
</evidence>
<comment type="caution">
    <text evidence="6">Lacks conserved residue(s) required for the propagation of feature annotation.</text>
</comment>
<dbReference type="PRINTS" id="PR00326">
    <property type="entry name" value="GTP1OBG"/>
</dbReference>
<dbReference type="GO" id="GO:0043024">
    <property type="term" value="F:ribosomal small subunit binding"/>
    <property type="evidence" value="ECO:0007669"/>
    <property type="project" value="TreeGrafter"/>
</dbReference>
<keyword evidence="6" id="KW-0690">Ribosome biogenesis</keyword>
<keyword evidence="3 6" id="KW-0547">Nucleotide-binding</keyword>
<accession>A0A1F7VD99</accession>
<dbReference type="PROSITE" id="PS50823">
    <property type="entry name" value="KH_TYPE_2"/>
    <property type="match status" value="1"/>
</dbReference>
<name>A0A1F7VD99_9BACT</name>
<dbReference type="Gene3D" id="3.40.50.300">
    <property type="entry name" value="P-loop containing nucleotide triphosphate hydrolases"/>
    <property type="match status" value="1"/>
</dbReference>
<feature type="region of interest" description="G3" evidence="7">
    <location>
        <begin position="72"/>
        <end position="75"/>
    </location>
</feature>
<evidence type="ECO:0000256" key="7">
    <source>
        <dbReference type="PROSITE-ProRule" id="PRU01050"/>
    </source>
</evidence>
<keyword evidence="5 6" id="KW-0342">GTP-binding</keyword>
<feature type="region of interest" description="G2" evidence="7">
    <location>
        <begin position="51"/>
        <end position="55"/>
    </location>
</feature>
<dbReference type="PROSITE" id="PS51713">
    <property type="entry name" value="G_ERA"/>
    <property type="match status" value="1"/>
</dbReference>
<dbReference type="InterPro" id="IPR027417">
    <property type="entry name" value="P-loop_NTPase"/>
</dbReference>
<evidence type="ECO:0000256" key="6">
    <source>
        <dbReference type="HAMAP-Rule" id="MF_00367"/>
    </source>
</evidence>
<dbReference type="InterPro" id="IPR005225">
    <property type="entry name" value="Small_GTP-bd"/>
</dbReference>
<dbReference type="SUPFAM" id="SSF52540">
    <property type="entry name" value="P-loop containing nucleoside triphosphate hydrolases"/>
    <property type="match status" value="1"/>
</dbReference>
<feature type="domain" description="KH type-2" evidence="9">
    <location>
        <begin position="213"/>
        <end position="290"/>
    </location>
</feature>
<keyword evidence="6" id="KW-0472">Membrane</keyword>
<evidence type="ECO:0000256" key="3">
    <source>
        <dbReference type="ARBA" id="ARBA00022741"/>
    </source>
</evidence>
<dbReference type="EMBL" id="MGEQ01000002">
    <property type="protein sequence ID" value="OGL87967.1"/>
    <property type="molecule type" value="Genomic_DNA"/>
</dbReference>
<dbReference type="Gene3D" id="3.30.300.20">
    <property type="match status" value="1"/>
</dbReference>
<feature type="region of interest" description="G5" evidence="7">
    <location>
        <begin position="161"/>
        <end position="163"/>
    </location>
</feature>
<dbReference type="PANTHER" id="PTHR42698:SF1">
    <property type="entry name" value="GTPASE ERA, MITOCHONDRIAL"/>
    <property type="match status" value="1"/>
</dbReference>
<dbReference type="PANTHER" id="PTHR42698">
    <property type="entry name" value="GTPASE ERA"/>
    <property type="match status" value="1"/>
</dbReference>
<dbReference type="InterPro" id="IPR005662">
    <property type="entry name" value="GTPase_Era-like"/>
</dbReference>
<keyword evidence="6" id="KW-1003">Cell membrane</keyword>
<evidence type="ECO:0000256" key="1">
    <source>
        <dbReference type="ARBA" id="ARBA00007921"/>
    </source>
</evidence>
<dbReference type="SUPFAM" id="SSF54814">
    <property type="entry name" value="Prokaryotic type KH domain (KH-domain type II)"/>
    <property type="match status" value="1"/>
</dbReference>
<evidence type="ECO:0000259" key="10">
    <source>
        <dbReference type="PROSITE" id="PS51713"/>
    </source>
</evidence>
<evidence type="ECO:0000259" key="9">
    <source>
        <dbReference type="PROSITE" id="PS50823"/>
    </source>
</evidence>
<dbReference type="NCBIfam" id="TIGR00436">
    <property type="entry name" value="era"/>
    <property type="match status" value="1"/>
</dbReference>
<dbReference type="InterPro" id="IPR004044">
    <property type="entry name" value="KH_dom_type_2"/>
</dbReference>
<feature type="region of interest" description="G1" evidence="7">
    <location>
        <begin position="25"/>
        <end position="32"/>
    </location>
</feature>
<dbReference type="GO" id="GO:0070181">
    <property type="term" value="F:small ribosomal subunit rRNA binding"/>
    <property type="evidence" value="ECO:0007669"/>
    <property type="project" value="UniProtKB-UniRule"/>
</dbReference>
<comment type="subunit">
    <text evidence="6">Monomer.</text>
</comment>
<dbReference type="Pfam" id="PF01926">
    <property type="entry name" value="MMR_HSR1"/>
    <property type="match status" value="1"/>
</dbReference>
<evidence type="ECO:0000256" key="2">
    <source>
        <dbReference type="ARBA" id="ARBA00020484"/>
    </source>
</evidence>
<dbReference type="GO" id="GO:0003924">
    <property type="term" value="F:GTPase activity"/>
    <property type="evidence" value="ECO:0007669"/>
    <property type="project" value="UniProtKB-UniRule"/>
</dbReference>
<evidence type="ECO:0000256" key="4">
    <source>
        <dbReference type="ARBA" id="ARBA00022884"/>
    </source>
</evidence>
<dbReference type="InterPro" id="IPR030388">
    <property type="entry name" value="G_ERA_dom"/>
</dbReference>
<feature type="domain" description="Era-type G" evidence="10">
    <location>
        <begin position="17"/>
        <end position="182"/>
    </location>
</feature>
<dbReference type="GO" id="GO:0000028">
    <property type="term" value="P:ribosomal small subunit assembly"/>
    <property type="evidence" value="ECO:0007669"/>
    <property type="project" value="TreeGrafter"/>
</dbReference>
<dbReference type="NCBIfam" id="TIGR00231">
    <property type="entry name" value="small_GTP"/>
    <property type="match status" value="1"/>
</dbReference>
<proteinExistence type="inferred from homology"/>
<dbReference type="Pfam" id="PF07650">
    <property type="entry name" value="KH_2"/>
    <property type="match status" value="1"/>
</dbReference>
<evidence type="ECO:0000256" key="5">
    <source>
        <dbReference type="ARBA" id="ARBA00023134"/>
    </source>
</evidence>
<keyword evidence="6" id="KW-0963">Cytoplasm</keyword>
<comment type="function">
    <text evidence="6">An essential GTPase that binds both GDP and GTP, with rapid nucleotide exchange. Plays a role in 16S rRNA processing and 30S ribosomal subunit biogenesis and possibly also in cell cycle regulation and energy metabolism.</text>
</comment>
<feature type="region of interest" description="G4" evidence="7">
    <location>
        <begin position="135"/>
        <end position="138"/>
    </location>
</feature>
<keyword evidence="4 6" id="KW-0694">RNA-binding</keyword>
<gene>
    <name evidence="6" type="primary">era</name>
    <name evidence="11" type="ORF">A3I41_02560</name>
</gene>
<dbReference type="HAMAP" id="MF_00367">
    <property type="entry name" value="GTPase_Era"/>
    <property type="match status" value="1"/>
</dbReference>